<evidence type="ECO:0000313" key="1">
    <source>
        <dbReference type="EMBL" id="BBB15633.1"/>
    </source>
</evidence>
<accession>A0A2Z5UX75</accession>
<keyword evidence="2" id="KW-1185">Reference proteome</keyword>
<dbReference type="EMBL" id="AP018005">
    <property type="protein sequence ID" value="BBB15633.1"/>
    <property type="molecule type" value="Genomic_DNA"/>
</dbReference>
<name>A0A2Z5UX75_9COXI</name>
<sequence>MILGLKMGPPTCDLACSQTSSVSAAISKNPKMTTFRVSPACAIIRG</sequence>
<proteinExistence type="predicted"/>
<reference evidence="1 2" key="1">
    <citation type="submission" date="2017-03" db="EMBL/GenBank/DDBJ databases">
        <title>The genome sequence of Candidatus Rickettsiella viridis.</title>
        <authorList>
            <person name="Nikoh N."/>
            <person name="Tsuchida T."/>
            <person name="Yamaguchi K."/>
            <person name="Maeda T."/>
            <person name="Shigenobu S."/>
            <person name="Fukatsu T."/>
        </authorList>
    </citation>
    <scope>NUCLEOTIDE SEQUENCE [LARGE SCALE GENOMIC DNA]</scope>
    <source>
        <strain evidence="1 2">Ap-RA04</strain>
    </source>
</reference>
<protein>
    <submittedName>
        <fullName evidence="1">Uncharacterized protein</fullName>
    </submittedName>
</protein>
<dbReference type="Proteomes" id="UP000282483">
    <property type="component" value="Chromosome"/>
</dbReference>
<gene>
    <name evidence="1" type="ORF">RVIR1_11710</name>
</gene>
<dbReference type="AlphaFoldDB" id="A0A2Z5UX75"/>
<dbReference type="KEGG" id="rvi:RVIR1_11710"/>
<evidence type="ECO:0000313" key="2">
    <source>
        <dbReference type="Proteomes" id="UP000282483"/>
    </source>
</evidence>
<organism evidence="1 2">
    <name type="scientific">Candidatus Rickettsiella viridis</name>
    <dbReference type="NCBI Taxonomy" id="676208"/>
    <lineage>
        <taxon>Bacteria</taxon>
        <taxon>Pseudomonadati</taxon>
        <taxon>Pseudomonadota</taxon>
        <taxon>Gammaproteobacteria</taxon>
        <taxon>Legionellales</taxon>
        <taxon>Coxiellaceae</taxon>
        <taxon>Rickettsiella</taxon>
    </lineage>
</organism>